<reference evidence="1 2" key="1">
    <citation type="submission" date="2018-05" db="EMBL/GenBank/DDBJ databases">
        <title>Complete genome sequencing of three human clinical isolates of Staphylococcus caprae reveals virulence factors similar to those of S. epidermidis and S. capitis.</title>
        <authorList>
            <person name="Watanabe S."/>
            <person name="Cui L."/>
        </authorList>
    </citation>
    <scope>NUCLEOTIDE SEQUENCE [LARGE SCALE GENOMIC DNA]</scope>
    <source>
        <strain evidence="1 2">JMUB590</strain>
    </source>
</reference>
<protein>
    <recommendedName>
        <fullName evidence="3">Phage-related replication protein</fullName>
    </recommendedName>
</protein>
<dbReference type="InterPro" id="IPR008585">
    <property type="entry name" value="Gamma_PGA_hydro"/>
</dbReference>
<keyword evidence="2" id="KW-1185">Reference proteome</keyword>
<proteinExistence type="predicted"/>
<organism evidence="1 2">
    <name type="scientific">Staphylococcus caprae</name>
    <dbReference type="NCBI Taxonomy" id="29380"/>
    <lineage>
        <taxon>Bacteria</taxon>
        <taxon>Bacillati</taxon>
        <taxon>Bacillota</taxon>
        <taxon>Bacilli</taxon>
        <taxon>Bacillales</taxon>
        <taxon>Staphylococcaceae</taxon>
        <taxon>Staphylococcus</taxon>
    </lineage>
</organism>
<dbReference type="GeneID" id="58051358"/>
<evidence type="ECO:0000313" key="1">
    <source>
        <dbReference type="EMBL" id="BBD92661.1"/>
    </source>
</evidence>
<evidence type="ECO:0008006" key="3">
    <source>
        <dbReference type="Google" id="ProtNLM"/>
    </source>
</evidence>
<dbReference type="EMBL" id="AP018586">
    <property type="protein sequence ID" value="BBD92661.1"/>
    <property type="molecule type" value="Genomic_DNA"/>
</dbReference>
<sequence length="206" mass="23066">MDKFKSMKILEKKTIENEDWEIEIEDKDSDVSILAIHGGGIEPGTTELAQVIAEKGGYNYFSFKGIRSKGNNELHVTSTHYDNQQALDLVKKSERAITVHGCKGEESVVYIGGDDYQLIDILSETLQDIGIKVEGAPHTMAGTQNRNITNQTKNDAGVQLELTSELRKSLFVNHKSSRKSRENRDNWGDLMYDFADATSKAIQQVQ</sequence>
<dbReference type="RefSeq" id="WP_002442616.1">
    <property type="nucleotide sequence ID" value="NZ_AP018585.1"/>
</dbReference>
<dbReference type="Gene3D" id="3.40.630.100">
    <property type="entry name" value="Poly-gamma-glutamate hydrolase, zinc-binding motif"/>
    <property type="match status" value="1"/>
</dbReference>
<dbReference type="InterPro" id="IPR038128">
    <property type="entry name" value="Gamma_PGA_hydro_sf"/>
</dbReference>
<dbReference type="Pfam" id="PF05908">
    <property type="entry name" value="Gamma_PGA_hydro"/>
    <property type="match status" value="1"/>
</dbReference>
<name>A0ABM7FV44_9STAP</name>
<accession>A0ABM7FV44</accession>
<dbReference type="Proteomes" id="UP000274772">
    <property type="component" value="Chromosome"/>
</dbReference>
<gene>
    <name evidence="1" type="ORF">JMUB590_1603</name>
</gene>
<evidence type="ECO:0000313" key="2">
    <source>
        <dbReference type="Proteomes" id="UP000274772"/>
    </source>
</evidence>